<keyword evidence="2" id="KW-1133">Transmembrane helix</keyword>
<feature type="transmembrane region" description="Helical" evidence="2">
    <location>
        <begin position="47"/>
        <end position="69"/>
    </location>
</feature>
<protein>
    <submittedName>
        <fullName evidence="3">Uncharacterized protein</fullName>
    </submittedName>
</protein>
<evidence type="ECO:0000256" key="2">
    <source>
        <dbReference type="SAM" id="Phobius"/>
    </source>
</evidence>
<keyword evidence="2" id="KW-0472">Membrane</keyword>
<gene>
    <name evidence="3" type="ORF">D4764_14G0005610</name>
</gene>
<keyword evidence="2" id="KW-0812">Transmembrane</keyword>
<evidence type="ECO:0000313" key="3">
    <source>
        <dbReference type="EMBL" id="TWW74558.1"/>
    </source>
</evidence>
<evidence type="ECO:0000313" key="4">
    <source>
        <dbReference type="Proteomes" id="UP000324091"/>
    </source>
</evidence>
<reference evidence="3 4" key="1">
    <citation type="submission" date="2019-04" db="EMBL/GenBank/DDBJ databases">
        <title>Chromosome genome assembly for Takifugu flavidus.</title>
        <authorList>
            <person name="Xiao S."/>
        </authorList>
    </citation>
    <scope>NUCLEOTIDE SEQUENCE [LARGE SCALE GENOMIC DNA]</scope>
    <source>
        <strain evidence="3">HTHZ2018</strain>
        <tissue evidence="3">Muscle</tissue>
    </source>
</reference>
<dbReference type="Proteomes" id="UP000324091">
    <property type="component" value="Chromosome 14"/>
</dbReference>
<accession>A0A5C6P6P5</accession>
<feature type="compositionally biased region" description="Basic and acidic residues" evidence="1">
    <location>
        <begin position="87"/>
        <end position="146"/>
    </location>
</feature>
<keyword evidence="4" id="KW-1185">Reference proteome</keyword>
<organism evidence="3 4">
    <name type="scientific">Takifugu flavidus</name>
    <name type="common">sansaifugu</name>
    <dbReference type="NCBI Taxonomy" id="433684"/>
    <lineage>
        <taxon>Eukaryota</taxon>
        <taxon>Metazoa</taxon>
        <taxon>Chordata</taxon>
        <taxon>Craniata</taxon>
        <taxon>Vertebrata</taxon>
        <taxon>Euteleostomi</taxon>
        <taxon>Actinopterygii</taxon>
        <taxon>Neopterygii</taxon>
        <taxon>Teleostei</taxon>
        <taxon>Neoteleostei</taxon>
        <taxon>Acanthomorphata</taxon>
        <taxon>Eupercaria</taxon>
        <taxon>Tetraodontiformes</taxon>
        <taxon>Tetradontoidea</taxon>
        <taxon>Tetraodontidae</taxon>
        <taxon>Takifugu</taxon>
    </lineage>
</organism>
<sequence length="172" mass="19958">MRVAFVLVGILLGLTIRLNRCRTLITNSFRDNASLFKLSCDSVVINNIYGLTFTVVLLGSSIGSIIGTYTKITLRARRRGRTGRGQNRGEGRGGEGKGRRERRGEERRERRGEEEREEREERRGGERGEERRERRGEERRRGTEHRNTHKNTLYNGSAGPEVIMQLRRRRYL</sequence>
<evidence type="ECO:0000256" key="1">
    <source>
        <dbReference type="SAM" id="MobiDB-lite"/>
    </source>
</evidence>
<dbReference type="AlphaFoldDB" id="A0A5C6P6P5"/>
<comment type="caution">
    <text evidence="3">The sequence shown here is derived from an EMBL/GenBank/DDBJ whole genome shotgun (WGS) entry which is preliminary data.</text>
</comment>
<feature type="region of interest" description="Disordered" evidence="1">
    <location>
        <begin position="77"/>
        <end position="161"/>
    </location>
</feature>
<dbReference type="EMBL" id="RHFK02000006">
    <property type="protein sequence ID" value="TWW74558.1"/>
    <property type="molecule type" value="Genomic_DNA"/>
</dbReference>
<name>A0A5C6P6P5_9TELE</name>
<proteinExistence type="predicted"/>